<comment type="similarity">
    <text evidence="1">Belongs to the LysR transcriptional regulatory family.</text>
</comment>
<evidence type="ECO:0000256" key="4">
    <source>
        <dbReference type="ARBA" id="ARBA00023163"/>
    </source>
</evidence>
<name>A0A4D7B0R3_9HYPH</name>
<dbReference type="GO" id="GO:0006351">
    <property type="term" value="P:DNA-templated transcription"/>
    <property type="evidence" value="ECO:0007669"/>
    <property type="project" value="TreeGrafter"/>
</dbReference>
<dbReference type="GO" id="GO:0043565">
    <property type="term" value="F:sequence-specific DNA binding"/>
    <property type="evidence" value="ECO:0007669"/>
    <property type="project" value="TreeGrafter"/>
</dbReference>
<dbReference type="InterPro" id="IPR000847">
    <property type="entry name" value="LysR_HTH_N"/>
</dbReference>
<evidence type="ECO:0000256" key="1">
    <source>
        <dbReference type="ARBA" id="ARBA00009437"/>
    </source>
</evidence>
<dbReference type="PANTHER" id="PTHR30537:SF26">
    <property type="entry name" value="GLYCINE CLEAVAGE SYSTEM TRANSCRIPTIONAL ACTIVATOR"/>
    <property type="match status" value="1"/>
</dbReference>
<dbReference type="InterPro" id="IPR058163">
    <property type="entry name" value="LysR-type_TF_proteobact-type"/>
</dbReference>
<dbReference type="Gene3D" id="3.40.190.10">
    <property type="entry name" value="Periplasmic binding protein-like II"/>
    <property type="match status" value="2"/>
</dbReference>
<evidence type="ECO:0000313" key="6">
    <source>
        <dbReference type="EMBL" id="QCI66331.1"/>
    </source>
</evidence>
<dbReference type="KEGG" id="pstg:E8M01_20170"/>
<proteinExistence type="inferred from homology"/>
<feature type="domain" description="HTH lysR-type" evidence="5">
    <location>
        <begin position="13"/>
        <end position="65"/>
    </location>
</feature>
<dbReference type="AlphaFoldDB" id="A0A4D7B0R3"/>
<dbReference type="CDD" id="cd08481">
    <property type="entry name" value="PBP2_GcdR_like"/>
    <property type="match status" value="1"/>
</dbReference>
<keyword evidence="3" id="KW-0238">DNA-binding</keyword>
<keyword evidence="4" id="KW-0804">Transcription</keyword>
<dbReference type="Pfam" id="PF03466">
    <property type="entry name" value="LysR_substrate"/>
    <property type="match status" value="1"/>
</dbReference>
<accession>A0A4D7B0R3</accession>
<protein>
    <submittedName>
        <fullName evidence="6">Transcriptional regulator GcvA</fullName>
    </submittedName>
</protein>
<gene>
    <name evidence="6" type="primary">gcvA</name>
    <name evidence="6" type="ORF">E8M01_20170</name>
</gene>
<dbReference type="PANTHER" id="PTHR30537">
    <property type="entry name" value="HTH-TYPE TRANSCRIPTIONAL REGULATOR"/>
    <property type="match status" value="1"/>
</dbReference>
<sequence length="308" mass="33350">MLRRSFLPGVGNLLAFEAAARHGSISRAAEELHLTQSAVSRQILHLEATLGVALFHRVRRRIVLTDAGRIYASDLRQALTGVSDATHKMMAYAGAGGVLDLAVLPTFAARWLIPRLSGFLSDNPDVIVNCTARVAPFDFGQEPFDAAIHVGRPDWAGAVCEHLMIEESVPVCSPGYRAAHTIEAPGDLTRTSLLQQMTRPTAWAEWFEQAGVEAPQALRGHRFEQFSMVAEAAVAGLGVALVPHILVEADLASGRLDVLFPQTLISTKAYYFVCPEHKAEAPLVRAFRDWIVGQAKEAGTSEPASLPV</sequence>
<dbReference type="PROSITE" id="PS50931">
    <property type="entry name" value="HTH_LYSR"/>
    <property type="match status" value="1"/>
</dbReference>
<evidence type="ECO:0000256" key="2">
    <source>
        <dbReference type="ARBA" id="ARBA00023015"/>
    </source>
</evidence>
<dbReference type="GO" id="GO:0003700">
    <property type="term" value="F:DNA-binding transcription factor activity"/>
    <property type="evidence" value="ECO:0007669"/>
    <property type="project" value="InterPro"/>
</dbReference>
<dbReference type="NCBIfam" id="NF008352">
    <property type="entry name" value="PRK11139.1"/>
    <property type="match status" value="1"/>
</dbReference>
<keyword evidence="7" id="KW-1185">Reference proteome</keyword>
<dbReference type="Pfam" id="PF00126">
    <property type="entry name" value="HTH_1"/>
    <property type="match status" value="1"/>
</dbReference>
<evidence type="ECO:0000256" key="3">
    <source>
        <dbReference type="ARBA" id="ARBA00023125"/>
    </source>
</evidence>
<dbReference type="InterPro" id="IPR005119">
    <property type="entry name" value="LysR_subst-bd"/>
</dbReference>
<dbReference type="SUPFAM" id="SSF53850">
    <property type="entry name" value="Periplasmic binding protein-like II"/>
    <property type="match status" value="1"/>
</dbReference>
<reference evidence="6 7" key="1">
    <citation type="submission" date="2019-04" db="EMBL/GenBank/DDBJ databases">
        <title>Phreatobacter aquaticus sp. nov.</title>
        <authorList>
            <person name="Choi A."/>
        </authorList>
    </citation>
    <scope>NUCLEOTIDE SEQUENCE [LARGE SCALE GENOMIC DNA]</scope>
    <source>
        <strain evidence="6 7">KCTC 52518</strain>
    </source>
</reference>
<dbReference type="RefSeq" id="WP_136961775.1">
    <property type="nucleotide sequence ID" value="NZ_CP039690.1"/>
</dbReference>
<evidence type="ECO:0000313" key="7">
    <source>
        <dbReference type="Proteomes" id="UP000298781"/>
    </source>
</evidence>
<dbReference type="PRINTS" id="PR00039">
    <property type="entry name" value="HTHLYSR"/>
</dbReference>
<dbReference type="EMBL" id="CP039690">
    <property type="protein sequence ID" value="QCI66331.1"/>
    <property type="molecule type" value="Genomic_DNA"/>
</dbReference>
<keyword evidence="2" id="KW-0805">Transcription regulation</keyword>
<dbReference type="SUPFAM" id="SSF46785">
    <property type="entry name" value="Winged helix' DNA-binding domain"/>
    <property type="match status" value="1"/>
</dbReference>
<dbReference type="InterPro" id="IPR036388">
    <property type="entry name" value="WH-like_DNA-bd_sf"/>
</dbReference>
<dbReference type="InterPro" id="IPR036390">
    <property type="entry name" value="WH_DNA-bd_sf"/>
</dbReference>
<organism evidence="6 7">
    <name type="scientific">Phreatobacter stygius</name>
    <dbReference type="NCBI Taxonomy" id="1940610"/>
    <lineage>
        <taxon>Bacteria</taxon>
        <taxon>Pseudomonadati</taxon>
        <taxon>Pseudomonadota</taxon>
        <taxon>Alphaproteobacteria</taxon>
        <taxon>Hyphomicrobiales</taxon>
        <taxon>Phreatobacteraceae</taxon>
        <taxon>Phreatobacter</taxon>
    </lineage>
</organism>
<evidence type="ECO:0000259" key="5">
    <source>
        <dbReference type="PROSITE" id="PS50931"/>
    </source>
</evidence>
<dbReference type="Gene3D" id="1.10.10.10">
    <property type="entry name" value="Winged helix-like DNA-binding domain superfamily/Winged helix DNA-binding domain"/>
    <property type="match status" value="1"/>
</dbReference>
<dbReference type="OrthoDB" id="9794694at2"/>
<dbReference type="FunFam" id="3.40.190.10:FF:000017">
    <property type="entry name" value="Glycine cleavage system transcriptional activator"/>
    <property type="match status" value="1"/>
</dbReference>
<dbReference type="Proteomes" id="UP000298781">
    <property type="component" value="Chromosome"/>
</dbReference>
<dbReference type="FunFam" id="1.10.10.10:FF:000001">
    <property type="entry name" value="LysR family transcriptional regulator"/>
    <property type="match status" value="1"/>
</dbReference>